<feature type="transmembrane region" description="Helical" evidence="9">
    <location>
        <begin position="180"/>
        <end position="201"/>
    </location>
</feature>
<feature type="domain" description="Aminotransferase class I/classII large" evidence="10">
    <location>
        <begin position="278"/>
        <end position="389"/>
    </location>
</feature>
<dbReference type="Gene3D" id="3.90.1150.10">
    <property type="entry name" value="Aspartate Aminotransferase, domain 1"/>
    <property type="match status" value="1"/>
</dbReference>
<evidence type="ECO:0000256" key="5">
    <source>
        <dbReference type="ARBA" id="ARBA00013220"/>
    </source>
</evidence>
<dbReference type="InterPro" id="IPR015424">
    <property type="entry name" value="PyrdxlP-dep_Trfase"/>
</dbReference>
<dbReference type="Gene3D" id="3.40.640.10">
    <property type="entry name" value="Type I PLP-dependent aspartate aminotransferase-like (Major domain)"/>
    <property type="match status" value="1"/>
</dbReference>
<protein>
    <recommendedName>
        <fullName evidence="5">serine C-palmitoyltransferase</fullName>
        <ecNumber evidence="5">2.3.1.50</ecNumber>
    </recommendedName>
</protein>
<comment type="pathway">
    <text evidence="4">Sphingolipid metabolism.</text>
</comment>
<evidence type="ECO:0000256" key="2">
    <source>
        <dbReference type="ARBA" id="ARBA00004389"/>
    </source>
</evidence>
<evidence type="ECO:0000256" key="1">
    <source>
        <dbReference type="ARBA" id="ARBA00001933"/>
    </source>
</evidence>
<evidence type="ECO:0000256" key="3">
    <source>
        <dbReference type="ARBA" id="ARBA00004760"/>
    </source>
</evidence>
<evidence type="ECO:0000256" key="8">
    <source>
        <dbReference type="ARBA" id="ARBA00048528"/>
    </source>
</evidence>
<dbReference type="GO" id="GO:0046512">
    <property type="term" value="P:sphingosine biosynthetic process"/>
    <property type="evidence" value="ECO:0007669"/>
    <property type="project" value="TreeGrafter"/>
</dbReference>
<feature type="transmembrane region" description="Helical" evidence="9">
    <location>
        <begin position="82"/>
        <end position="100"/>
    </location>
</feature>
<dbReference type="Proteomes" id="UP001327560">
    <property type="component" value="Chromosome 8"/>
</dbReference>
<dbReference type="GO" id="GO:0030170">
    <property type="term" value="F:pyridoxal phosphate binding"/>
    <property type="evidence" value="ECO:0007669"/>
    <property type="project" value="InterPro"/>
</dbReference>
<dbReference type="EC" id="2.3.1.50" evidence="5"/>
<evidence type="ECO:0000313" key="11">
    <source>
        <dbReference type="EMBL" id="WOL16940.1"/>
    </source>
</evidence>
<keyword evidence="9" id="KW-0472">Membrane</keyword>
<dbReference type="GO" id="GO:0005789">
    <property type="term" value="C:endoplasmic reticulum membrane"/>
    <property type="evidence" value="ECO:0007669"/>
    <property type="project" value="UniProtKB-SubCell"/>
</dbReference>
<keyword evidence="9" id="KW-1133">Transmembrane helix</keyword>
<dbReference type="InterPro" id="IPR050087">
    <property type="entry name" value="AON_synthase_class-II"/>
</dbReference>
<evidence type="ECO:0000313" key="12">
    <source>
        <dbReference type="Proteomes" id="UP001327560"/>
    </source>
</evidence>
<dbReference type="AlphaFoldDB" id="A0AAQ3KYF8"/>
<evidence type="ECO:0000259" key="10">
    <source>
        <dbReference type="Pfam" id="PF00155"/>
    </source>
</evidence>
<dbReference type="GO" id="GO:0046513">
    <property type="term" value="P:ceramide biosynthetic process"/>
    <property type="evidence" value="ECO:0007669"/>
    <property type="project" value="TreeGrafter"/>
</dbReference>
<dbReference type="InterPro" id="IPR015422">
    <property type="entry name" value="PyrdxlP-dep_Trfase_small"/>
</dbReference>
<sequence>MALPLTAMTGEERQLSDLNAIIFQSGLINRAKQRWLKEGDRNSRFFHQWASVRKRSNWIHSLISEEGTLYGDDAIAMGFGKVYVTLLGAMLIFYVSFQFYRMSPKRRCHRISSSLLLELAGVPDPVTWNWVSYSQFGSSHGPGQLTQHYEQAHVVMARIFPLPPIPPLFVPREVRRVVRLTYLTALTTLFSYGVFLAFGLLRDLFRRLLLDERKPDDLKGYAPICPPEDFYTRRIYHRIQDCFGRPIASAPDAWIDVVDRYSNDNNKTLHRTSNTSRCLNLGSYNYLGFAAGDEYCTPRVIESLKQYAPTTCSARADAGTTKLHIELEELIARFVGKPAAITFGMGYVTNSSIIPSLVGEGGLIISDSFNHNSIVNGARASGATIEVFQHNSKFI</sequence>
<dbReference type="EMBL" id="CP136897">
    <property type="protein sequence ID" value="WOL16940.1"/>
    <property type="molecule type" value="Genomic_DNA"/>
</dbReference>
<dbReference type="SUPFAM" id="SSF53383">
    <property type="entry name" value="PLP-dependent transferases"/>
    <property type="match status" value="1"/>
</dbReference>
<keyword evidence="9" id="KW-0812">Transmembrane</keyword>
<evidence type="ECO:0000256" key="7">
    <source>
        <dbReference type="ARBA" id="ARBA00022919"/>
    </source>
</evidence>
<organism evidence="11 12">
    <name type="scientific">Canna indica</name>
    <name type="common">Indian-shot</name>
    <dbReference type="NCBI Taxonomy" id="4628"/>
    <lineage>
        <taxon>Eukaryota</taxon>
        <taxon>Viridiplantae</taxon>
        <taxon>Streptophyta</taxon>
        <taxon>Embryophyta</taxon>
        <taxon>Tracheophyta</taxon>
        <taxon>Spermatophyta</taxon>
        <taxon>Magnoliopsida</taxon>
        <taxon>Liliopsida</taxon>
        <taxon>Zingiberales</taxon>
        <taxon>Cannaceae</taxon>
        <taxon>Canna</taxon>
    </lineage>
</organism>
<dbReference type="InterPro" id="IPR004839">
    <property type="entry name" value="Aminotransferase_I/II_large"/>
</dbReference>
<dbReference type="InterPro" id="IPR015421">
    <property type="entry name" value="PyrdxlP-dep_Trfase_major"/>
</dbReference>
<keyword evidence="6" id="KW-0808">Transferase</keyword>
<proteinExistence type="predicted"/>
<evidence type="ECO:0000256" key="9">
    <source>
        <dbReference type="SAM" id="Phobius"/>
    </source>
</evidence>
<dbReference type="GO" id="GO:0017059">
    <property type="term" value="C:serine palmitoyltransferase complex"/>
    <property type="evidence" value="ECO:0007669"/>
    <property type="project" value="TreeGrafter"/>
</dbReference>
<dbReference type="PANTHER" id="PTHR13693:SF3">
    <property type="entry name" value="LD36009P"/>
    <property type="match status" value="1"/>
</dbReference>
<dbReference type="GO" id="GO:0004758">
    <property type="term" value="F:serine C-palmitoyltransferase activity"/>
    <property type="evidence" value="ECO:0007669"/>
    <property type="project" value="UniProtKB-EC"/>
</dbReference>
<keyword evidence="12" id="KW-1185">Reference proteome</keyword>
<evidence type="ECO:0000256" key="6">
    <source>
        <dbReference type="ARBA" id="ARBA00022679"/>
    </source>
</evidence>
<comment type="subcellular location">
    <subcellularLocation>
        <location evidence="2">Endoplasmic reticulum membrane</location>
        <topology evidence="2">Single-pass membrane protein</topology>
    </subcellularLocation>
</comment>
<accession>A0AAQ3KYF8</accession>
<dbReference type="PANTHER" id="PTHR13693">
    <property type="entry name" value="CLASS II AMINOTRANSFERASE/8-AMINO-7-OXONONANOATE SYNTHASE"/>
    <property type="match status" value="1"/>
</dbReference>
<keyword evidence="7" id="KW-0443">Lipid metabolism</keyword>
<comment type="pathway">
    <text evidence="3">Lipid metabolism; sphingolipid metabolism.</text>
</comment>
<comment type="cofactor">
    <cofactor evidence="1">
        <name>pyridoxal 5'-phosphate</name>
        <dbReference type="ChEBI" id="CHEBI:597326"/>
    </cofactor>
</comment>
<gene>
    <name evidence="11" type="ORF">Cni_G25728</name>
</gene>
<reference evidence="11 12" key="1">
    <citation type="submission" date="2023-10" db="EMBL/GenBank/DDBJ databases">
        <title>Chromosome-scale genome assembly provides insights into flower coloration mechanisms of Canna indica.</title>
        <authorList>
            <person name="Li C."/>
        </authorList>
    </citation>
    <scope>NUCLEOTIDE SEQUENCE [LARGE SCALE GENOMIC DNA]</scope>
    <source>
        <tissue evidence="11">Flower</tissue>
    </source>
</reference>
<comment type="catalytic activity">
    <reaction evidence="8">
        <text>L-serine + hexadecanoyl-CoA + H(+) = 3-oxosphinganine + CO2 + CoA</text>
        <dbReference type="Rhea" id="RHEA:14761"/>
        <dbReference type="ChEBI" id="CHEBI:15378"/>
        <dbReference type="ChEBI" id="CHEBI:16526"/>
        <dbReference type="ChEBI" id="CHEBI:33384"/>
        <dbReference type="ChEBI" id="CHEBI:57287"/>
        <dbReference type="ChEBI" id="CHEBI:57379"/>
        <dbReference type="ChEBI" id="CHEBI:58299"/>
        <dbReference type="EC" id="2.3.1.50"/>
    </reaction>
</comment>
<dbReference type="Pfam" id="PF00155">
    <property type="entry name" value="Aminotran_1_2"/>
    <property type="match status" value="1"/>
</dbReference>
<name>A0AAQ3KYF8_9LILI</name>
<keyword evidence="7" id="KW-0746">Sphingolipid metabolism</keyword>
<evidence type="ECO:0000256" key="4">
    <source>
        <dbReference type="ARBA" id="ARBA00004991"/>
    </source>
</evidence>